<feature type="transmembrane region" description="Helical" evidence="7">
    <location>
        <begin position="170"/>
        <end position="194"/>
    </location>
</feature>
<keyword evidence="4 7" id="KW-0812">Transmembrane</keyword>
<dbReference type="InterPro" id="IPR049278">
    <property type="entry name" value="MS_channel_C"/>
</dbReference>
<dbReference type="AlphaFoldDB" id="A0A973A8E7"/>
<dbReference type="SUPFAM" id="SSF82861">
    <property type="entry name" value="Mechanosensitive channel protein MscS (YggB), transmembrane region"/>
    <property type="match status" value="1"/>
</dbReference>
<protein>
    <submittedName>
        <fullName evidence="11">Mechanosensitive ion channel</fullName>
    </submittedName>
</protein>
<proteinExistence type="inferred from homology"/>
<dbReference type="InterPro" id="IPR010920">
    <property type="entry name" value="LSM_dom_sf"/>
</dbReference>
<evidence type="ECO:0000259" key="10">
    <source>
        <dbReference type="Pfam" id="PF21088"/>
    </source>
</evidence>
<dbReference type="SUPFAM" id="SSF82689">
    <property type="entry name" value="Mechanosensitive channel protein MscS (YggB), C-terminal domain"/>
    <property type="match status" value="1"/>
</dbReference>
<dbReference type="InterPro" id="IPR011066">
    <property type="entry name" value="MscS_channel_C_sf"/>
</dbReference>
<feature type="domain" description="Mechanosensitive ion channel MscS" evidence="8">
    <location>
        <begin position="257"/>
        <end position="323"/>
    </location>
</feature>
<feature type="transmembrane region" description="Helical" evidence="7">
    <location>
        <begin position="240"/>
        <end position="268"/>
    </location>
</feature>
<dbReference type="InterPro" id="IPR006685">
    <property type="entry name" value="MscS_channel_2nd"/>
</dbReference>
<feature type="transmembrane region" description="Helical" evidence="7">
    <location>
        <begin position="132"/>
        <end position="150"/>
    </location>
</feature>
<dbReference type="InterPro" id="IPR011014">
    <property type="entry name" value="MscS_channel_TM-2"/>
</dbReference>
<dbReference type="PANTHER" id="PTHR30347">
    <property type="entry name" value="POTASSIUM CHANNEL RELATED"/>
    <property type="match status" value="1"/>
</dbReference>
<keyword evidence="6 7" id="KW-0472">Membrane</keyword>
<feature type="transmembrane region" description="Helical" evidence="7">
    <location>
        <begin position="106"/>
        <end position="125"/>
    </location>
</feature>
<comment type="similarity">
    <text evidence="2">Belongs to the MscS (TC 1.A.23) family.</text>
</comment>
<dbReference type="InterPro" id="IPR023408">
    <property type="entry name" value="MscS_beta-dom_sf"/>
</dbReference>
<dbReference type="Gene3D" id="1.10.287.1260">
    <property type="match status" value="1"/>
</dbReference>
<feature type="domain" description="Mechanosensitive ion channel transmembrane helices 2/3" evidence="10">
    <location>
        <begin position="214"/>
        <end position="255"/>
    </location>
</feature>
<dbReference type="Pfam" id="PF00924">
    <property type="entry name" value="MS_channel_2nd"/>
    <property type="match status" value="1"/>
</dbReference>
<dbReference type="GO" id="GO:0005886">
    <property type="term" value="C:plasma membrane"/>
    <property type="evidence" value="ECO:0007669"/>
    <property type="project" value="UniProtKB-SubCell"/>
</dbReference>
<dbReference type="Proteomes" id="UP000754644">
    <property type="component" value="Unassembled WGS sequence"/>
</dbReference>
<evidence type="ECO:0000256" key="5">
    <source>
        <dbReference type="ARBA" id="ARBA00022989"/>
    </source>
</evidence>
<evidence type="ECO:0000259" key="8">
    <source>
        <dbReference type="Pfam" id="PF00924"/>
    </source>
</evidence>
<evidence type="ECO:0000313" key="11">
    <source>
        <dbReference type="EMBL" id="NQV64322.1"/>
    </source>
</evidence>
<evidence type="ECO:0000256" key="7">
    <source>
        <dbReference type="SAM" id="Phobius"/>
    </source>
</evidence>
<comment type="caution">
    <text evidence="11">The sequence shown here is derived from an EMBL/GenBank/DDBJ whole genome shotgun (WGS) entry which is preliminary data.</text>
</comment>
<dbReference type="Pfam" id="PF21082">
    <property type="entry name" value="MS_channel_3rd"/>
    <property type="match status" value="1"/>
</dbReference>
<reference evidence="11" key="1">
    <citation type="submission" date="2020-05" db="EMBL/GenBank/DDBJ databases">
        <title>Sulfur intermediates as new biogeochemical hubs in an aquatic model microbial ecosystem.</title>
        <authorList>
            <person name="Vigneron A."/>
        </authorList>
    </citation>
    <scope>NUCLEOTIDE SEQUENCE</scope>
    <source>
        <strain evidence="11">Bin.250</strain>
    </source>
</reference>
<evidence type="ECO:0000313" key="12">
    <source>
        <dbReference type="Proteomes" id="UP000754644"/>
    </source>
</evidence>
<comment type="subcellular location">
    <subcellularLocation>
        <location evidence="1">Cell membrane</location>
        <topology evidence="1">Multi-pass membrane protein</topology>
    </subcellularLocation>
</comment>
<feature type="transmembrane region" description="Helical" evidence="7">
    <location>
        <begin position="215"/>
        <end position="234"/>
    </location>
</feature>
<feature type="transmembrane region" description="Helical" evidence="7">
    <location>
        <begin position="25"/>
        <end position="45"/>
    </location>
</feature>
<dbReference type="InterPro" id="IPR049142">
    <property type="entry name" value="MS_channel_1st"/>
</dbReference>
<dbReference type="Gene3D" id="3.30.70.100">
    <property type="match status" value="1"/>
</dbReference>
<evidence type="ECO:0000256" key="1">
    <source>
        <dbReference type="ARBA" id="ARBA00004651"/>
    </source>
</evidence>
<feature type="transmembrane region" description="Helical" evidence="7">
    <location>
        <begin position="66"/>
        <end position="86"/>
    </location>
</feature>
<evidence type="ECO:0000259" key="9">
    <source>
        <dbReference type="Pfam" id="PF21082"/>
    </source>
</evidence>
<dbReference type="Pfam" id="PF21088">
    <property type="entry name" value="MS_channel_1st"/>
    <property type="match status" value="1"/>
</dbReference>
<dbReference type="GO" id="GO:0008381">
    <property type="term" value="F:mechanosensitive monoatomic ion channel activity"/>
    <property type="evidence" value="ECO:0007669"/>
    <property type="project" value="UniProtKB-ARBA"/>
</dbReference>
<organism evidence="11 12">
    <name type="scientific">SAR86 cluster bacterium</name>
    <dbReference type="NCBI Taxonomy" id="2030880"/>
    <lineage>
        <taxon>Bacteria</taxon>
        <taxon>Pseudomonadati</taxon>
        <taxon>Pseudomonadota</taxon>
        <taxon>Gammaproteobacteria</taxon>
        <taxon>SAR86 cluster</taxon>
    </lineage>
</organism>
<dbReference type="EMBL" id="JABMOJ010000109">
    <property type="protein sequence ID" value="NQV64322.1"/>
    <property type="molecule type" value="Genomic_DNA"/>
</dbReference>
<dbReference type="InterPro" id="IPR052702">
    <property type="entry name" value="MscS-like_channel"/>
</dbReference>
<sequence length="439" mass="48444">MSELQELPVIHFAIAEWHLLIEHLFSVQSGIELGIVAFVGLLARVAAGYHRPKLLAQAEVHQNNQALYRLLSAVVVVLAPLYWLVLQWLCNGLAQQLGFEPGLMRVTASLLSAWVIIRIATTFIYSPLLGRAVAVIAWTVAALNIVGWLGQSIDLLNYIGVDFGQVRISLFTVIKGMFALGVLLWVSNVLATFFENRIKAIPDLTPSVQELFAKLFKITVIFIAVVTSISAVGIDLTAFAVIGGAVGVGIGLGLQKIVANLISGIILLMDKSIKPGDVIAVADYYGRVDSLGARYVSVTTRDGIEHLIPNEDLIVNRVENWSHSNNLYRIRLPIGVHYKSDVKQAMALCVEAARGAKRVLKEPGPVCLLRRFGDSSVDLEIRYWIDDPMNGRANLNSEILLSVWDSFKAHGIEIPYPQRDLHLRSSDWNEVEKHFPTAD</sequence>
<feature type="domain" description="Mechanosensitive ion channel MscS C-terminal" evidence="9">
    <location>
        <begin position="331"/>
        <end position="414"/>
    </location>
</feature>
<name>A0A973A8E7_9GAMM</name>
<keyword evidence="5 7" id="KW-1133">Transmembrane helix</keyword>
<keyword evidence="3" id="KW-1003">Cell membrane</keyword>
<dbReference type="PANTHER" id="PTHR30347:SF1">
    <property type="entry name" value="MECHANOSENSITIVE CHANNEL MSCK"/>
    <property type="match status" value="1"/>
</dbReference>
<accession>A0A973A8E7</accession>
<evidence type="ECO:0000256" key="3">
    <source>
        <dbReference type="ARBA" id="ARBA00022475"/>
    </source>
</evidence>
<dbReference type="Gene3D" id="2.30.30.60">
    <property type="match status" value="1"/>
</dbReference>
<gene>
    <name evidence="11" type="ORF">HQ497_03055</name>
</gene>
<evidence type="ECO:0000256" key="4">
    <source>
        <dbReference type="ARBA" id="ARBA00022692"/>
    </source>
</evidence>
<evidence type="ECO:0000256" key="6">
    <source>
        <dbReference type="ARBA" id="ARBA00023136"/>
    </source>
</evidence>
<evidence type="ECO:0000256" key="2">
    <source>
        <dbReference type="ARBA" id="ARBA00008017"/>
    </source>
</evidence>
<dbReference type="SUPFAM" id="SSF50182">
    <property type="entry name" value="Sm-like ribonucleoproteins"/>
    <property type="match status" value="1"/>
</dbReference>